<dbReference type="Pfam" id="PF05218">
    <property type="entry name" value="DUF713"/>
    <property type="match status" value="1"/>
</dbReference>
<dbReference type="AlphaFoldDB" id="A0AAE9D061"/>
<feature type="region of interest" description="Disordered" evidence="1">
    <location>
        <begin position="576"/>
        <end position="595"/>
    </location>
</feature>
<feature type="compositionally biased region" description="Polar residues" evidence="1">
    <location>
        <begin position="261"/>
        <end position="272"/>
    </location>
</feature>
<gene>
    <name evidence="2" type="ORF">L3Y34_007458</name>
</gene>
<evidence type="ECO:0000313" key="2">
    <source>
        <dbReference type="EMBL" id="ULT88279.1"/>
    </source>
</evidence>
<feature type="compositionally biased region" description="Basic and acidic residues" evidence="1">
    <location>
        <begin position="354"/>
        <end position="364"/>
    </location>
</feature>
<dbReference type="PANTHER" id="PTHR21566:SF6">
    <property type="entry name" value="TRANSMEMBRANE PROTEIN"/>
    <property type="match status" value="1"/>
</dbReference>
<protein>
    <submittedName>
        <fullName evidence="2">Uncharacterized protein</fullName>
    </submittedName>
</protein>
<feature type="compositionally biased region" description="Basic and acidic residues" evidence="1">
    <location>
        <begin position="577"/>
        <end position="589"/>
    </location>
</feature>
<dbReference type="EMBL" id="CP090895">
    <property type="protein sequence ID" value="ULT88279.1"/>
    <property type="molecule type" value="Genomic_DNA"/>
</dbReference>
<feature type="region of interest" description="Disordered" evidence="1">
    <location>
        <begin position="354"/>
        <end position="374"/>
    </location>
</feature>
<accession>A0AAE9D061</accession>
<feature type="region of interest" description="Disordered" evidence="1">
    <location>
        <begin position="199"/>
        <end position="228"/>
    </location>
</feature>
<feature type="compositionally biased region" description="Basic and acidic residues" evidence="1">
    <location>
        <begin position="251"/>
        <end position="260"/>
    </location>
</feature>
<dbReference type="PANTHER" id="PTHR21566">
    <property type="entry name" value="CILIA- AND FLAGELLA-ASSOCIATED PROTEIN 251-LIKE-RELATED-RELATED"/>
    <property type="match status" value="1"/>
</dbReference>
<proteinExistence type="predicted"/>
<feature type="compositionally biased region" description="Polar residues" evidence="1">
    <location>
        <begin position="286"/>
        <end position="296"/>
    </location>
</feature>
<reference evidence="2 3" key="1">
    <citation type="submission" date="2022-02" db="EMBL/GenBank/DDBJ databases">
        <title>Chromosome-level reference genomes for two strains of Caenorhabditis briggsae: an improved platform for comparative genomics.</title>
        <authorList>
            <person name="Stevens L."/>
            <person name="Andersen E.C."/>
        </authorList>
    </citation>
    <scope>NUCLEOTIDE SEQUENCE [LARGE SCALE GENOMIC DNA]</scope>
    <source>
        <strain evidence="2">QX1410_ONT</strain>
        <tissue evidence="2">Whole-organism</tissue>
    </source>
</reference>
<sequence length="609" mass="72122">MSLLIPLPHEKFEKLRKLHSLILHHKIEKMSLESLTNINFHPFHIIAIIAPVITNVGKDRIDYNLSENQVIRNAKIDLENFRVRPKPHDLFYYYCHSDTSSDSSNIFSIRDPEVWTPSSTSFFTLFFAMCPIRPPEIFLNKFQLYRRVPYCFQWICVIIVCYFKFPMFCWKKLRNFVLACIYFPCTCWEKFSKSRGYIPVPESDPENPPDYRTNLERESTSGNYVRPQGYTNYGADAVIHDTVSRSPNHTEPSKIHENGLKNHNPSGNNEPRPSTPPKETVKNNKPAPTSISIWNEFESSTYPQLETEDPIDPDTEQDKKNVEEYVKQLEAIRSGCRKYDEEHKKRMEELETLKQQQEERHNSLKYEQPPSDSEFEEARKMKQDFDNHMEEQNRRHEEEIEEIRRKRREQQEEWDREFLKMKKESQQRLSALLQCIRMRLRFEEKEEEWGDFLKSIRGPLIKITNYYYDVQNEFRKPADVDDVKFILAEIRFFAKLVYSGQETLADAYDYLEGLSEEYDDRIFLKMIMKSISVQGEKCDAIGKALLKLSNSPLHVENQKECDKAVAELDAHAIPTTDRLKKDSTNTRTEDFEDMNPSPYPEWFQSFSYC</sequence>
<name>A0AAE9D061_CAEBR</name>
<dbReference type="Proteomes" id="UP000827892">
    <property type="component" value="Chromosome V"/>
</dbReference>
<evidence type="ECO:0000256" key="1">
    <source>
        <dbReference type="SAM" id="MobiDB-lite"/>
    </source>
</evidence>
<organism evidence="2 3">
    <name type="scientific">Caenorhabditis briggsae</name>
    <dbReference type="NCBI Taxonomy" id="6238"/>
    <lineage>
        <taxon>Eukaryota</taxon>
        <taxon>Metazoa</taxon>
        <taxon>Ecdysozoa</taxon>
        <taxon>Nematoda</taxon>
        <taxon>Chromadorea</taxon>
        <taxon>Rhabditida</taxon>
        <taxon>Rhabditina</taxon>
        <taxon>Rhabditomorpha</taxon>
        <taxon>Rhabditoidea</taxon>
        <taxon>Rhabditidae</taxon>
        <taxon>Peloderinae</taxon>
        <taxon>Caenorhabditis</taxon>
    </lineage>
</organism>
<feature type="region of interest" description="Disordered" evidence="1">
    <location>
        <begin position="243"/>
        <end position="296"/>
    </location>
</feature>
<evidence type="ECO:0000313" key="3">
    <source>
        <dbReference type="Proteomes" id="UP000827892"/>
    </source>
</evidence>
<dbReference type="InterPro" id="IPR007883">
    <property type="entry name" value="DUF713"/>
</dbReference>